<feature type="chain" id="PRO_5020381010" evidence="3">
    <location>
        <begin position="20"/>
        <end position="166"/>
    </location>
</feature>
<evidence type="ECO:0000256" key="2">
    <source>
        <dbReference type="ARBA" id="ARBA00022729"/>
    </source>
</evidence>
<name>A0A4R6N8P0_9BURK</name>
<proteinExistence type="predicted"/>
<evidence type="ECO:0000256" key="3">
    <source>
        <dbReference type="SAM" id="SignalP"/>
    </source>
</evidence>
<protein>
    <submittedName>
        <fullName evidence="5">Outer membrane protein with beta-barrel domain</fullName>
    </submittedName>
</protein>
<dbReference type="InterPro" id="IPR011250">
    <property type="entry name" value="OMP/PagP_B-barrel"/>
</dbReference>
<reference evidence="5 6" key="1">
    <citation type="submission" date="2019-03" db="EMBL/GenBank/DDBJ databases">
        <title>Genomic Encyclopedia of Type Strains, Phase IV (KMG-IV): sequencing the most valuable type-strain genomes for metagenomic binning, comparative biology and taxonomic classification.</title>
        <authorList>
            <person name="Goeker M."/>
        </authorList>
    </citation>
    <scope>NUCLEOTIDE SEQUENCE [LARGE SCALE GENOMIC DNA]</scope>
    <source>
        <strain evidence="5 6">DSM 25082</strain>
    </source>
</reference>
<feature type="signal peptide" evidence="3">
    <location>
        <begin position="1"/>
        <end position="19"/>
    </location>
</feature>
<dbReference type="Pfam" id="PF13505">
    <property type="entry name" value="OMP_b-brl"/>
    <property type="match status" value="1"/>
</dbReference>
<dbReference type="Proteomes" id="UP000295357">
    <property type="component" value="Unassembled WGS sequence"/>
</dbReference>
<comment type="caution">
    <text evidence="5">The sequence shown here is derived from an EMBL/GenBank/DDBJ whole genome shotgun (WGS) entry which is preliminary data.</text>
</comment>
<dbReference type="GO" id="GO:0009279">
    <property type="term" value="C:cell outer membrane"/>
    <property type="evidence" value="ECO:0007669"/>
    <property type="project" value="UniProtKB-SubCell"/>
</dbReference>
<dbReference type="SUPFAM" id="SSF56925">
    <property type="entry name" value="OMPA-like"/>
    <property type="match status" value="1"/>
</dbReference>
<feature type="domain" description="Outer membrane protein beta-barrel" evidence="4">
    <location>
        <begin position="6"/>
        <end position="166"/>
    </location>
</feature>
<dbReference type="RefSeq" id="WP_133603403.1">
    <property type="nucleotide sequence ID" value="NZ_JAUFPJ010000006.1"/>
</dbReference>
<evidence type="ECO:0000313" key="6">
    <source>
        <dbReference type="Proteomes" id="UP000295357"/>
    </source>
</evidence>
<organism evidence="5 6">
    <name type="scientific">Roseateles asaccharophilus</name>
    <dbReference type="NCBI Taxonomy" id="582607"/>
    <lineage>
        <taxon>Bacteria</taxon>
        <taxon>Pseudomonadati</taxon>
        <taxon>Pseudomonadota</taxon>
        <taxon>Betaproteobacteria</taxon>
        <taxon>Burkholderiales</taxon>
        <taxon>Sphaerotilaceae</taxon>
        <taxon>Roseateles</taxon>
    </lineage>
</organism>
<dbReference type="InterPro" id="IPR027385">
    <property type="entry name" value="Beta-barrel_OMP"/>
</dbReference>
<dbReference type="OrthoDB" id="5360144at2"/>
<sequence length="166" mass="17726">MKKIIALAAIAALSTVAQADGFYIGGDVGKSRISDEGLKFKGTSYALFGGYNFSDNVAVELGYRNLGKDTITIRNVPFTLKGNALQVSAVLSAPLGSDFSVFGRLGVNRLEGKLTFPGGAEKETLTRALIGFGARYAISKEFGLRAEFQKAASDTQVFTFGADYRF</sequence>
<accession>A0A4R6N8P0</accession>
<comment type="subcellular location">
    <subcellularLocation>
        <location evidence="1">Cell outer membrane</location>
    </subcellularLocation>
</comment>
<gene>
    <name evidence="5" type="ORF">DFR39_103448</name>
</gene>
<keyword evidence="2 3" id="KW-0732">Signal</keyword>
<dbReference type="AlphaFoldDB" id="A0A4R6N8P0"/>
<evidence type="ECO:0000259" key="4">
    <source>
        <dbReference type="Pfam" id="PF13505"/>
    </source>
</evidence>
<dbReference type="EMBL" id="SNXE01000003">
    <property type="protein sequence ID" value="TDP11517.1"/>
    <property type="molecule type" value="Genomic_DNA"/>
</dbReference>
<dbReference type="Gene3D" id="2.40.160.20">
    <property type="match status" value="1"/>
</dbReference>
<evidence type="ECO:0000256" key="1">
    <source>
        <dbReference type="ARBA" id="ARBA00004442"/>
    </source>
</evidence>
<evidence type="ECO:0000313" key="5">
    <source>
        <dbReference type="EMBL" id="TDP11517.1"/>
    </source>
</evidence>
<keyword evidence="6" id="KW-1185">Reference proteome</keyword>